<protein>
    <submittedName>
        <fullName evidence="1">Uncharacterized protein</fullName>
    </submittedName>
</protein>
<name>A0A3N6RZP6_9GAMM</name>
<proteinExistence type="predicted"/>
<keyword evidence="2" id="KW-1185">Reference proteome</keyword>
<dbReference type="AlphaFoldDB" id="A0A3N6RZP6"/>
<gene>
    <name evidence="1" type="ORF">EB241_08375</name>
</gene>
<accession>A0A3N6RZP6</accession>
<dbReference type="EMBL" id="RHHM01000005">
    <property type="protein sequence ID" value="RQM38694.1"/>
    <property type="molecule type" value="Genomic_DNA"/>
</dbReference>
<dbReference type="Proteomes" id="UP000279457">
    <property type="component" value="Unassembled WGS sequence"/>
</dbReference>
<organism evidence="1 2">
    <name type="scientific">Erwinia psidii</name>
    <dbReference type="NCBI Taxonomy" id="69224"/>
    <lineage>
        <taxon>Bacteria</taxon>
        <taxon>Pseudomonadati</taxon>
        <taxon>Pseudomonadota</taxon>
        <taxon>Gammaproteobacteria</taxon>
        <taxon>Enterobacterales</taxon>
        <taxon>Erwiniaceae</taxon>
        <taxon>Erwinia</taxon>
    </lineage>
</organism>
<sequence length="109" mass="12006">MSYLGIRQSSQCIVLCGLAPNLAVNCLVFIRSGGCIVISCTQYTQYHYGNEKNSQQTALQVVLRMIIIHLHFNGGSAEEEHDIAHIASSIFSPLSAGFFYALTKYGFDL</sequence>
<comment type="caution">
    <text evidence="1">The sequence shown here is derived from an EMBL/GenBank/DDBJ whole genome shotgun (WGS) entry which is preliminary data.</text>
</comment>
<evidence type="ECO:0000313" key="2">
    <source>
        <dbReference type="Proteomes" id="UP000279457"/>
    </source>
</evidence>
<reference evidence="1 2" key="1">
    <citation type="submission" date="2018-10" db="EMBL/GenBank/DDBJ databases">
        <title>Draft genome sequence for the type isolate of Erwinia psidii, agent causal of bacterial blight in guava (Psidium guajava) and wilt and die-back of Eucalyptus spp.</title>
        <authorList>
            <person name="Hermenegildo P.S."/>
            <person name="Santos S.A."/>
            <person name="Guimaraes L.M.S."/>
            <person name="Vidigal P.M.P."/>
            <person name="Pereira I.C."/>
            <person name="Badel J.L."/>
            <person name="Alfenas-Zerbini P."/>
            <person name="Ferreira M.A.S.V."/>
            <person name="Alfenas A.C."/>
        </authorList>
    </citation>
    <scope>NUCLEOTIDE SEQUENCE [LARGE SCALE GENOMIC DNA]</scope>
    <source>
        <strain evidence="1 2">IBSBF 435</strain>
    </source>
</reference>
<evidence type="ECO:0000313" key="1">
    <source>
        <dbReference type="EMBL" id="RQM38694.1"/>
    </source>
</evidence>